<dbReference type="PANTHER" id="PTHR10434:SF55">
    <property type="entry name" value="POSSIBLE ACYLTRANSFERASE"/>
    <property type="match status" value="1"/>
</dbReference>
<keyword evidence="1" id="KW-0808">Transferase</keyword>
<dbReference type="Proteomes" id="UP001500556">
    <property type="component" value="Unassembled WGS sequence"/>
</dbReference>
<dbReference type="SMART" id="SM00563">
    <property type="entry name" value="PlsC"/>
    <property type="match status" value="1"/>
</dbReference>
<evidence type="ECO:0000313" key="4">
    <source>
        <dbReference type="EMBL" id="GAA4712890.1"/>
    </source>
</evidence>
<protein>
    <submittedName>
        <fullName evidence="4">Lysophospholipid acyltransferase family protein</fullName>
    </submittedName>
</protein>
<dbReference type="Pfam" id="PF01553">
    <property type="entry name" value="Acyltransferase"/>
    <property type="match status" value="1"/>
</dbReference>
<dbReference type="SUPFAM" id="SSF69593">
    <property type="entry name" value="Glycerol-3-phosphate (1)-acyltransferase"/>
    <property type="match status" value="1"/>
</dbReference>
<accession>A0ABP8XQC1</accession>
<evidence type="ECO:0000259" key="3">
    <source>
        <dbReference type="SMART" id="SM00563"/>
    </source>
</evidence>
<dbReference type="InterPro" id="IPR002123">
    <property type="entry name" value="Plipid/glycerol_acylTrfase"/>
</dbReference>
<comment type="caution">
    <text evidence="4">The sequence shown here is derived from an EMBL/GenBank/DDBJ whole genome shotgun (WGS) entry which is preliminary data.</text>
</comment>
<evidence type="ECO:0000256" key="1">
    <source>
        <dbReference type="ARBA" id="ARBA00022679"/>
    </source>
</evidence>
<gene>
    <name evidence="4" type="ORF">GCM10025782_06260</name>
</gene>
<organism evidence="4 5">
    <name type="scientific">Pedococcus ginsenosidimutans</name>
    <dbReference type="NCBI Taxonomy" id="490570"/>
    <lineage>
        <taxon>Bacteria</taxon>
        <taxon>Bacillati</taxon>
        <taxon>Actinomycetota</taxon>
        <taxon>Actinomycetes</taxon>
        <taxon>Micrococcales</taxon>
        <taxon>Intrasporangiaceae</taxon>
        <taxon>Pedococcus</taxon>
    </lineage>
</organism>
<dbReference type="GO" id="GO:0016746">
    <property type="term" value="F:acyltransferase activity"/>
    <property type="evidence" value="ECO:0007669"/>
    <property type="project" value="UniProtKB-KW"/>
</dbReference>
<dbReference type="EMBL" id="BAABLO010000001">
    <property type="protein sequence ID" value="GAA4712890.1"/>
    <property type="molecule type" value="Genomic_DNA"/>
</dbReference>
<evidence type="ECO:0000256" key="2">
    <source>
        <dbReference type="ARBA" id="ARBA00023315"/>
    </source>
</evidence>
<keyword evidence="2 4" id="KW-0012">Acyltransferase</keyword>
<feature type="domain" description="Phospholipid/glycerol acyltransferase" evidence="3">
    <location>
        <begin position="51"/>
        <end position="168"/>
    </location>
</feature>
<keyword evidence="5" id="KW-1185">Reference proteome</keyword>
<dbReference type="CDD" id="cd07989">
    <property type="entry name" value="LPLAT_AGPAT-like"/>
    <property type="match status" value="1"/>
</dbReference>
<name>A0ABP8XQC1_9MICO</name>
<dbReference type="PANTHER" id="PTHR10434">
    <property type="entry name" value="1-ACYL-SN-GLYCEROL-3-PHOSPHATE ACYLTRANSFERASE"/>
    <property type="match status" value="1"/>
</dbReference>
<evidence type="ECO:0000313" key="5">
    <source>
        <dbReference type="Proteomes" id="UP001500556"/>
    </source>
</evidence>
<proteinExistence type="predicted"/>
<reference evidence="5" key="1">
    <citation type="journal article" date="2019" name="Int. J. Syst. Evol. Microbiol.">
        <title>The Global Catalogue of Microorganisms (GCM) 10K type strain sequencing project: providing services to taxonomists for standard genome sequencing and annotation.</title>
        <authorList>
            <consortium name="The Broad Institute Genomics Platform"/>
            <consortium name="The Broad Institute Genome Sequencing Center for Infectious Disease"/>
            <person name="Wu L."/>
            <person name="Ma J."/>
        </authorList>
    </citation>
    <scope>NUCLEOTIDE SEQUENCE [LARGE SCALE GENOMIC DNA]</scope>
    <source>
        <strain evidence="5">JCM 18961</strain>
    </source>
</reference>
<sequence>MRQPDPGPHRTTAVPDLTYRLVIRACHVLFRVLGLRIGVVGAERLPRTGPVVVAANHSSFLDFMVVGLVATLRGRLVRFMAKQSVFDAPVSGQLMRGMHHIPVDRAHGETAARTAYRALRAGEVVGIYPEATIGRAFVVKDRADLKRGAAFLALRTGAPILPVAHWGVHRVLTVGGRFSLRRGTAVSVLVGEPLVPLPGEDADGLTDRLHTVLAAMVDQLLDDYPQLPAEPRRAWWWPAARGGAAPETQEARLLDEEARLRADAGRRGR</sequence>